<dbReference type="Pfam" id="PF21307">
    <property type="entry name" value="Glyco_hydro_95_C"/>
    <property type="match status" value="1"/>
</dbReference>
<gene>
    <name evidence="7" type="ORF">SAMN05216378_0165</name>
</gene>
<feature type="domain" description="Alpha fucosidase A-like C-terminal" evidence="5">
    <location>
        <begin position="719"/>
        <end position="816"/>
    </location>
</feature>
<dbReference type="Pfam" id="PF22124">
    <property type="entry name" value="Glyco_hydro_95_cat"/>
    <property type="match status" value="1"/>
</dbReference>
<feature type="domain" description="DUF4073" evidence="3">
    <location>
        <begin position="1724"/>
        <end position="1787"/>
    </location>
</feature>
<evidence type="ECO:0000259" key="6">
    <source>
        <dbReference type="Pfam" id="PF22124"/>
    </source>
</evidence>
<dbReference type="InterPro" id="IPR008928">
    <property type="entry name" value="6-hairpin_glycosidase_sf"/>
</dbReference>
<evidence type="ECO:0000256" key="1">
    <source>
        <dbReference type="SAM" id="MobiDB-lite"/>
    </source>
</evidence>
<dbReference type="Gene3D" id="2.60.40.10">
    <property type="entry name" value="Immunoglobulins"/>
    <property type="match status" value="6"/>
</dbReference>
<dbReference type="GO" id="GO:0005509">
    <property type="term" value="F:calcium ion binding"/>
    <property type="evidence" value="ECO:0007669"/>
    <property type="project" value="InterPro"/>
</dbReference>
<evidence type="ECO:0000259" key="3">
    <source>
        <dbReference type="Pfam" id="PF13285"/>
    </source>
</evidence>
<evidence type="ECO:0000259" key="4">
    <source>
        <dbReference type="Pfam" id="PF14498"/>
    </source>
</evidence>
<dbReference type="GO" id="GO:0005975">
    <property type="term" value="P:carbohydrate metabolic process"/>
    <property type="evidence" value="ECO:0007669"/>
    <property type="project" value="InterPro"/>
</dbReference>
<dbReference type="Proteomes" id="UP000198855">
    <property type="component" value="Unassembled WGS sequence"/>
</dbReference>
<feature type="domain" description="Glycosyl hydrolase family 95 N-terminal" evidence="4">
    <location>
        <begin position="54"/>
        <end position="300"/>
    </location>
</feature>
<dbReference type="InterPro" id="IPR013780">
    <property type="entry name" value="Glyco_hydro_b"/>
</dbReference>
<dbReference type="InterPro" id="IPR054363">
    <property type="entry name" value="GH95_cat"/>
</dbReference>
<feature type="domain" description="DUF4073" evidence="3">
    <location>
        <begin position="962"/>
        <end position="1027"/>
    </location>
</feature>
<dbReference type="Gene3D" id="2.60.120.260">
    <property type="entry name" value="Galactose-binding domain-like"/>
    <property type="match status" value="3"/>
</dbReference>
<feature type="domain" description="DUF4073" evidence="3">
    <location>
        <begin position="1254"/>
        <end position="1319"/>
    </location>
</feature>
<dbReference type="RefSeq" id="WP_175532683.1">
    <property type="nucleotide sequence ID" value="NZ_FOMT01000001.1"/>
</dbReference>
<dbReference type="Pfam" id="PF05345">
    <property type="entry name" value="He_PIG"/>
    <property type="match status" value="6"/>
</dbReference>
<dbReference type="Gene3D" id="2.70.98.50">
    <property type="entry name" value="putative glycoside hydrolase family protein from bacillus halodurans"/>
    <property type="match status" value="1"/>
</dbReference>
<dbReference type="PANTHER" id="PTHR31084:SF19">
    <property type="entry name" value="GLYCOSYL HYDROLASE FAMILY 95 N-TERMINAL DOMAIN-CONTAINING PROTEIN"/>
    <property type="match status" value="1"/>
</dbReference>
<dbReference type="Pfam" id="PF14498">
    <property type="entry name" value="Glyco_hyd_65N_2"/>
    <property type="match status" value="1"/>
</dbReference>
<evidence type="ECO:0000259" key="5">
    <source>
        <dbReference type="Pfam" id="PF21307"/>
    </source>
</evidence>
<organism evidence="7 8">
    <name type="scientific">Paenibacillus catalpae</name>
    <dbReference type="NCBI Taxonomy" id="1045775"/>
    <lineage>
        <taxon>Bacteria</taxon>
        <taxon>Bacillati</taxon>
        <taxon>Bacillota</taxon>
        <taxon>Bacilli</taxon>
        <taxon>Bacillales</taxon>
        <taxon>Paenibacillaceae</taxon>
        <taxon>Paenibacillus</taxon>
    </lineage>
</organism>
<feature type="chain" id="PRO_5038893869" evidence="2">
    <location>
        <begin position="25"/>
        <end position="1969"/>
    </location>
</feature>
<dbReference type="GO" id="GO:0016020">
    <property type="term" value="C:membrane"/>
    <property type="evidence" value="ECO:0007669"/>
    <property type="project" value="InterPro"/>
</dbReference>
<dbReference type="InterPro" id="IPR049053">
    <property type="entry name" value="AFCA-like_C"/>
</dbReference>
<feature type="region of interest" description="Disordered" evidence="1">
    <location>
        <begin position="94"/>
        <end position="115"/>
    </location>
</feature>
<evidence type="ECO:0000313" key="8">
    <source>
        <dbReference type="Proteomes" id="UP000198855"/>
    </source>
</evidence>
<dbReference type="Gene3D" id="2.60.40.1180">
    <property type="entry name" value="Golgi alpha-mannosidase II"/>
    <property type="match status" value="1"/>
</dbReference>
<protein>
    <submittedName>
        <fullName evidence="7">Putative Ig domain-containing protein</fullName>
    </submittedName>
</protein>
<feature type="signal peptide" evidence="2">
    <location>
        <begin position="1"/>
        <end position="24"/>
    </location>
</feature>
<dbReference type="Pfam" id="PF13285">
    <property type="entry name" value="DUF4073"/>
    <property type="match status" value="3"/>
</dbReference>
<reference evidence="8" key="1">
    <citation type="submission" date="2016-10" db="EMBL/GenBank/DDBJ databases">
        <authorList>
            <person name="Varghese N."/>
            <person name="Submissions S."/>
        </authorList>
    </citation>
    <scope>NUCLEOTIDE SEQUENCE [LARGE SCALE GENOMIC DNA]</scope>
    <source>
        <strain evidence="8">CGMCC 1.10784</strain>
    </source>
</reference>
<dbReference type="SUPFAM" id="SSF49313">
    <property type="entry name" value="Cadherin-like"/>
    <property type="match status" value="6"/>
</dbReference>
<proteinExistence type="predicted"/>
<evidence type="ECO:0000313" key="7">
    <source>
        <dbReference type="EMBL" id="SFD48847.1"/>
    </source>
</evidence>
<dbReference type="SUPFAM" id="SSF48208">
    <property type="entry name" value="Six-hairpin glycosidases"/>
    <property type="match status" value="1"/>
</dbReference>
<dbReference type="InterPro" id="IPR013783">
    <property type="entry name" value="Ig-like_fold"/>
</dbReference>
<dbReference type="GO" id="GO:0004560">
    <property type="term" value="F:alpha-L-fucosidase activity"/>
    <property type="evidence" value="ECO:0007669"/>
    <property type="project" value="TreeGrafter"/>
</dbReference>
<sequence>MAKSTKRLAIICSAAMIWSLTGNLSVLTPIGKADAATTVTYTGAAAAPEHAMSLWYQKPADNWETNALPIGNGYMGAMIFGGVDQEHIQFNEESLWTGGPRSKAGDGRDGNRPGAASHLADVQAKLAAGDEAGARAIAEQYLTGTLEDYPEFGGYQSFGDIYLDNVLPSAVTVQDYRRELDLEDGIARVMYKQGGVTYKREYFMSYPDHVMAMRLTSSEPNRLNFRVRVTSPHLLSKPVITADGNKITMNGTLYDNNMAYESQLLVQNDDGIVSAGTNQLTVANATSVTILMSAATDYANHYPDYQGTDPHPKVTSYLSAAASKTYEQLRLAHLADYKELFGRVSLNINNDTAKVPTDVLLNQYRGKRNGALEALFFQYGRYLLIASSRPGTLPANLQGKWNDSLTPAWGSDYHANINLEMNYWPSEVTNLSETAEPYVDYVNSLREPGNVMAKMYYGITGTGWTVHTMSNIFGYTAPGWDIGTWGWHSVGGAFLSLQLWEKYQFTGNTEVLRDRIYPIMKEAAEFWTKTLIKDKDGTLVSSPSYSPEHGPLTVGTNYEQELIWQLFTDVIQASEVLGVDHDFRNDLIEKRSKLSMPKVGKYGQLQEWKQDIDDPTDQHRHISHLVGLYPGSLINQDTTPELFEAAKVTLTQRGDESTGWSRANKLNLWARALDGNHALTILQGQLTSSTYNNLLDMGPPFQIDGNFGATSGIAEMLLQSHTGIMDLLPAVPDAWYSGEVKGLVARGAFDVDMKWKGKVLQQAAITSNQGNNVKLRNDIFLSPDKLTVTVDGTPVDYEADGNTIVFPTEAGRTYNIVSTLTPQPEPVASAPTVMVDDRDPSITYSGSWGAGSGATYAGTEKYSNVAGNYALLSFTGNVIKVMAAKQSNAGKMDVYIDGVLDAEDIDGYAPTTQKQVIIYQKSGLSNEEHTIKVVVKGTKNPSAADRYVVLDAFLYSTQIPAPGGVIADDVNNILLGADHTMEYSMDGEAYTKYDPVNPPLFPGDQMVQVRIAANSVNEASASASIRFTNSAPTLHELPAWKGTAGTTLTMTVSADDADNDTVTYRSMNLPTGAVLDAISGQLTWTPAENESGEYAITIEATDSKLSSNGVLHVYVMKKAAAAVPIKIDERDPSVNFSAGWTNGTDAGNYQGTEKYSNTTGSYLEFAFTGNEVKFIGAKQTNAGLLDVYIDGVLQQQDIDSYAPVTIKEQVLFEKSGLPSGPHTIKVVVKGTKNPSANDAYILADAIQYTPAVPAPVITTYDVNNVLVGADESMEYAVDEGSYSKYLFDKKPTFDGDQIVYVRTAANELNPAGLAATVHFTNGAPVFSPVAAVQWNVGDEGTFTVRAHDIEEEAVTLHYSALPDGAAFDAATGRFTWRPTAAGSYKVTFTAEDTGGNTAELDVPIEVTLGTNRNPVITAIPDIQGKTGDSVAFTVQASDPDAEAITFSTSGLPAGSEFDAASGKFNWQQAEAGDYQINITATDTRGGMAQISVQLHVTTNQAPVIHAIAPLQVNAMDTVTIAIEATDTDGDELTFSSDQLPSGALLNEATGAFIWPRAAAGSYTIPITVTDGLDRVTEELQLEVSLKSRLIPPIQVDDREPGVTFAGAWTTTGDSRDYAGTERYSNAAESYAEFTFTGNSIKVIGGKQYNLGMADIYVDGVLAAADVDTYYNGSIRQQVLYQNTDLNNGPHTIKVVVKGTKNPASSGTFVLLDMFEYTMETPEISVFADDQSNVLVGADDTMEYAVDGGEYRMYHSDAPPVFGGTNTVSVRVAATEEYKEGLAKTLQFTNQAPIIQKVDPVAVQAGETASFQVNATDVDQDPITLLASGLPQGASFDEVSGVFEWPDAAAGDYVITVQATDGVETDEIKVSIHVEAAAPSDNHSPVFVELPDTYKVKKNGVVTMIVKATDADEGDHLILSAENLPDGATFNAATGEFSWVKVKTGATITFVVTDGKVTTRHTVTIEIGKK</sequence>
<dbReference type="InterPro" id="IPR027414">
    <property type="entry name" value="GH95_N_dom"/>
</dbReference>
<keyword evidence="2" id="KW-0732">Signal</keyword>
<evidence type="ECO:0000256" key="2">
    <source>
        <dbReference type="SAM" id="SignalP"/>
    </source>
</evidence>
<dbReference type="InterPro" id="IPR015919">
    <property type="entry name" value="Cadherin-like_sf"/>
</dbReference>
<dbReference type="InterPro" id="IPR025142">
    <property type="entry name" value="DUF4073"/>
</dbReference>
<dbReference type="EMBL" id="FOMT01000001">
    <property type="protein sequence ID" value="SFD48847.1"/>
    <property type="molecule type" value="Genomic_DNA"/>
</dbReference>
<accession>A0A1I1SQX4</accession>
<keyword evidence="8" id="KW-1185">Reference proteome</keyword>
<feature type="domain" description="Glycosyl hydrolase family 95 catalytic" evidence="6">
    <location>
        <begin position="325"/>
        <end position="717"/>
    </location>
</feature>
<name>A0A1I1SQX4_9BACL</name>
<dbReference type="STRING" id="1045775.SAMN05216378_0165"/>
<dbReference type="PANTHER" id="PTHR31084">
    <property type="entry name" value="ALPHA-L-FUCOSIDASE 2"/>
    <property type="match status" value="1"/>
</dbReference>